<evidence type="ECO:0000313" key="5">
    <source>
        <dbReference type="Proteomes" id="UP001595710"/>
    </source>
</evidence>
<name>A0ABV7WUC8_9GAMM</name>
<dbReference type="Proteomes" id="UP001595710">
    <property type="component" value="Unassembled WGS sequence"/>
</dbReference>
<dbReference type="RefSeq" id="WP_290282468.1">
    <property type="nucleotide sequence ID" value="NZ_JAUFQI010000001.1"/>
</dbReference>
<dbReference type="Gene3D" id="3.60.110.10">
    <property type="entry name" value="Carbon-nitrogen hydrolase"/>
    <property type="match status" value="1"/>
</dbReference>
<dbReference type="InterPro" id="IPR003010">
    <property type="entry name" value="C-N_Hydrolase"/>
</dbReference>
<evidence type="ECO:0000313" key="4">
    <source>
        <dbReference type="EMBL" id="MFC3702908.1"/>
    </source>
</evidence>
<dbReference type="SUPFAM" id="SSF56317">
    <property type="entry name" value="Carbon-nitrogen hydrolase"/>
    <property type="match status" value="1"/>
</dbReference>
<dbReference type="InterPro" id="IPR001110">
    <property type="entry name" value="UPF0012_CS"/>
</dbReference>
<dbReference type="PANTHER" id="PTHR23088:SF27">
    <property type="entry name" value="DEAMINATED GLUTATHIONE AMIDASE"/>
    <property type="match status" value="1"/>
</dbReference>
<feature type="domain" description="CN hydrolase" evidence="3">
    <location>
        <begin position="1"/>
        <end position="261"/>
    </location>
</feature>
<gene>
    <name evidence="4" type="ORF">ACFOND_14830</name>
</gene>
<evidence type="ECO:0000256" key="2">
    <source>
        <dbReference type="ARBA" id="ARBA00022801"/>
    </source>
</evidence>
<proteinExistence type="inferred from homology"/>
<sequence>MKMLLAQMTSVKDIHANLAAVQEFAQQASSHRCNLLVLPEMFAQFGVSDTTELAALETHFNGPVGRIIRSLAKEHGVWIVAGTVPVDAQDGERPKARCHVVDDQGELITFYDKIHLFDATVGDTQGSYKESDSYSYGREPVVFDSPWGRLGLAVCYDLRFPEVFRSLNDQGAELVLLPSAFTYKTGKMHWDALIKARAIENGYFVAGVNQTGQHDEKRQTWGHSQLVHPNGTVDTLVEDVDALIVEVDFSEVSEFRSAVPVNQHRRLS</sequence>
<evidence type="ECO:0000256" key="1">
    <source>
        <dbReference type="ARBA" id="ARBA00010613"/>
    </source>
</evidence>
<comment type="caution">
    <text evidence="4">The sequence shown here is derived from an EMBL/GenBank/DDBJ whole genome shotgun (WGS) entry which is preliminary data.</text>
</comment>
<dbReference type="PROSITE" id="PS01227">
    <property type="entry name" value="UPF0012"/>
    <property type="match status" value="1"/>
</dbReference>
<dbReference type="CDD" id="cd07572">
    <property type="entry name" value="nit"/>
    <property type="match status" value="1"/>
</dbReference>
<evidence type="ECO:0000259" key="3">
    <source>
        <dbReference type="PROSITE" id="PS50263"/>
    </source>
</evidence>
<accession>A0ABV7WUC8</accession>
<comment type="similarity">
    <text evidence="1">Belongs to the carbon-nitrogen hydrolase superfamily. NIT1/NIT2 family.</text>
</comment>
<keyword evidence="5" id="KW-1185">Reference proteome</keyword>
<dbReference type="Pfam" id="PF00795">
    <property type="entry name" value="CN_hydrolase"/>
    <property type="match status" value="1"/>
</dbReference>
<dbReference type="InterPro" id="IPR045254">
    <property type="entry name" value="Nit1/2_C-N_Hydrolase"/>
</dbReference>
<organism evidence="4 5">
    <name type="scientific">Reinekea marina</name>
    <dbReference type="NCBI Taxonomy" id="1310421"/>
    <lineage>
        <taxon>Bacteria</taxon>
        <taxon>Pseudomonadati</taxon>
        <taxon>Pseudomonadota</taxon>
        <taxon>Gammaproteobacteria</taxon>
        <taxon>Oceanospirillales</taxon>
        <taxon>Saccharospirillaceae</taxon>
        <taxon>Reinekea</taxon>
    </lineage>
</organism>
<dbReference type="PANTHER" id="PTHR23088">
    <property type="entry name" value="NITRILASE-RELATED"/>
    <property type="match status" value="1"/>
</dbReference>
<dbReference type="InterPro" id="IPR036526">
    <property type="entry name" value="C-N_Hydrolase_sf"/>
</dbReference>
<dbReference type="EMBL" id="JBHRYN010000060">
    <property type="protein sequence ID" value="MFC3702908.1"/>
    <property type="molecule type" value="Genomic_DNA"/>
</dbReference>
<reference evidence="5" key="1">
    <citation type="journal article" date="2019" name="Int. J. Syst. Evol. Microbiol.">
        <title>The Global Catalogue of Microorganisms (GCM) 10K type strain sequencing project: providing services to taxonomists for standard genome sequencing and annotation.</title>
        <authorList>
            <consortium name="The Broad Institute Genomics Platform"/>
            <consortium name="The Broad Institute Genome Sequencing Center for Infectious Disease"/>
            <person name="Wu L."/>
            <person name="Ma J."/>
        </authorList>
    </citation>
    <scope>NUCLEOTIDE SEQUENCE [LARGE SCALE GENOMIC DNA]</scope>
    <source>
        <strain evidence="5">CECT 8288</strain>
    </source>
</reference>
<keyword evidence="2 4" id="KW-0378">Hydrolase</keyword>
<protein>
    <submittedName>
        <fullName evidence="4">Carbon-nitrogen hydrolase family protein</fullName>
    </submittedName>
</protein>
<dbReference type="GO" id="GO:0016787">
    <property type="term" value="F:hydrolase activity"/>
    <property type="evidence" value="ECO:0007669"/>
    <property type="project" value="UniProtKB-KW"/>
</dbReference>
<dbReference type="PROSITE" id="PS50263">
    <property type="entry name" value="CN_HYDROLASE"/>
    <property type="match status" value="1"/>
</dbReference>